<dbReference type="InterPro" id="IPR000182">
    <property type="entry name" value="GNAT_dom"/>
</dbReference>
<organism evidence="2 4">
    <name type="scientific">Vibrio harveyi</name>
    <name type="common">Beneckea harveyi</name>
    <dbReference type="NCBI Taxonomy" id="669"/>
    <lineage>
        <taxon>Bacteria</taxon>
        <taxon>Pseudomonadati</taxon>
        <taxon>Pseudomonadota</taxon>
        <taxon>Gammaproteobacteria</taxon>
        <taxon>Vibrionales</taxon>
        <taxon>Vibrionaceae</taxon>
        <taxon>Vibrio</taxon>
    </lineage>
</organism>
<dbReference type="GO" id="GO:0016747">
    <property type="term" value="F:acyltransferase activity, transferring groups other than amino-acyl groups"/>
    <property type="evidence" value="ECO:0007669"/>
    <property type="project" value="InterPro"/>
</dbReference>
<dbReference type="EMBL" id="AJSR01000503">
    <property type="protein sequence ID" value="EKM32937.1"/>
    <property type="molecule type" value="Genomic_DNA"/>
</dbReference>
<dbReference type="PROSITE" id="PS51186">
    <property type="entry name" value="GNAT"/>
    <property type="match status" value="1"/>
</dbReference>
<dbReference type="CDD" id="cd04301">
    <property type="entry name" value="NAT_SF"/>
    <property type="match status" value="1"/>
</dbReference>
<evidence type="ECO:0000313" key="3">
    <source>
        <dbReference type="EMBL" id="RIW10092.1"/>
    </source>
</evidence>
<dbReference type="Gene3D" id="3.40.630.30">
    <property type="match status" value="1"/>
</dbReference>
<dbReference type="AlphaFoldDB" id="A0A3A1PUZ4"/>
<evidence type="ECO:0000259" key="1">
    <source>
        <dbReference type="PROSITE" id="PS51186"/>
    </source>
</evidence>
<accession>A0A3A1PUZ4</accession>
<gene>
    <name evidence="3" type="ORF">DS957_017675</name>
    <name evidence="2" type="ORF">VCHENC02_1555</name>
</gene>
<name>A0A3A1PUZ4_VIBHA</name>
<dbReference type="Proteomes" id="UP000008367">
    <property type="component" value="Unassembled WGS sequence"/>
</dbReference>
<evidence type="ECO:0000313" key="5">
    <source>
        <dbReference type="Proteomes" id="UP000253437"/>
    </source>
</evidence>
<dbReference type="GeneID" id="83582047"/>
<keyword evidence="2" id="KW-0808">Transferase</keyword>
<evidence type="ECO:0000313" key="2">
    <source>
        <dbReference type="EMBL" id="EKM32937.1"/>
    </source>
</evidence>
<proteinExistence type="predicted"/>
<dbReference type="InterPro" id="IPR016181">
    <property type="entry name" value="Acyl_CoA_acyltransferase"/>
</dbReference>
<protein>
    <submittedName>
        <fullName evidence="2">Acetyltransferase family protein</fullName>
    </submittedName>
    <submittedName>
        <fullName evidence="3">GNAT family N-acetyltransferase</fullName>
    </submittedName>
</protein>
<dbReference type="EMBL" id="QOUW02000077">
    <property type="protein sequence ID" value="RIW10092.1"/>
    <property type="molecule type" value="Genomic_DNA"/>
</dbReference>
<reference evidence="2 4" key="1">
    <citation type="submission" date="2012-10" db="EMBL/GenBank/DDBJ databases">
        <title>Genome sequence of Vibrio Cholerae HENC-02.</title>
        <authorList>
            <person name="Eppinger M."/>
            <person name="Hasan N.A."/>
            <person name="Sengamalay N."/>
            <person name="Hine E."/>
            <person name="Su Q."/>
            <person name="Daugherty S.C."/>
            <person name="Young S."/>
            <person name="Sadzewicz L."/>
            <person name="Tallon L."/>
            <person name="Cebula T.A."/>
            <person name="Ravel J."/>
            <person name="Colwell R.R."/>
        </authorList>
    </citation>
    <scope>NUCLEOTIDE SEQUENCE [LARGE SCALE GENOMIC DNA]</scope>
    <source>
        <strain evidence="2 4">HENC-02</strain>
    </source>
</reference>
<comment type="caution">
    <text evidence="2">The sequence shown here is derived from an EMBL/GenBank/DDBJ whole genome shotgun (WGS) entry which is preliminary data.</text>
</comment>
<dbReference type="RefSeq" id="WP_009698103.1">
    <property type="nucleotide sequence ID" value="NZ_AP031614.1"/>
</dbReference>
<evidence type="ECO:0000313" key="4">
    <source>
        <dbReference type="Proteomes" id="UP000008367"/>
    </source>
</evidence>
<reference evidence="3 5" key="2">
    <citation type="submission" date="2018-08" db="EMBL/GenBank/DDBJ databases">
        <title>Vibrio harveyi strains pathogenic to white snook Centropomus viridis Lockington (1877) and potential probiotic bacteria.</title>
        <authorList>
            <person name="Soto-Rodriguez S."/>
            <person name="Gomez-Gil B."/>
            <person name="Lozano-Olvera R."/>
        </authorList>
    </citation>
    <scope>NUCLEOTIDE SEQUENCE [LARGE SCALE GENOMIC DNA]</scope>
    <source>
        <strain evidence="3 5">CAIM 1508</strain>
    </source>
</reference>
<sequence>MEFVPVDLSRHLDLCIAFRQDAYEVSFGHQNGFDTQEITLWFKSIVEDPEAGFFHVIKDDQIIGQLECRYPVADEEGHRFGYINLFYLLPEFRHQGLGKQLQDFLFKRFVEEGCVYARLRYIPGNDAGERFYLKHGWYPVGEPGVRGQLMQFDLIEKL</sequence>
<dbReference type="STRING" id="669.AL538_16465"/>
<dbReference type="Pfam" id="PF00583">
    <property type="entry name" value="Acetyltransf_1"/>
    <property type="match status" value="1"/>
</dbReference>
<feature type="domain" description="N-acetyltransferase" evidence="1">
    <location>
        <begin position="12"/>
        <end position="155"/>
    </location>
</feature>
<dbReference type="Proteomes" id="UP000253437">
    <property type="component" value="Unassembled WGS sequence"/>
</dbReference>
<dbReference type="SUPFAM" id="SSF55729">
    <property type="entry name" value="Acyl-CoA N-acyltransferases (Nat)"/>
    <property type="match status" value="1"/>
</dbReference>